<sequence length="383" mass="39148">MQAFAFHAAKSVLVAPGAAGQLADHVARLGARSVLVVTDPGVAGAGLVDPVLAALRQAGLAVSCFADVVPEPPVDVVLRAAEQARASQAECVVGFGGGSSLDAAKLAALLAASPVRLEDVYGVDKVRGGRLPLILVPTTAGTGSEVTPIAIVTTGENMKQGVVSPVLLPDIALLDADLTLGLPAPVTAATGIDAMVHAIEAYTSKRLKNPMSDSLAREALRLLSAHIRRACASPSDREARQAMLVGACMAGMAFANAPVAAVHALAYPVGARFHVPHGLSNALVLGPVLRFNLPAALPLYAELAEQVLPGLGGSPEARAATLIETLETLPAELGLPAHLGEVGIAAGDIDTLADDAMRQTRLLVNNPRELGRDDAAALYRQAL</sequence>
<dbReference type="AlphaFoldDB" id="A0A193FXQ9"/>
<dbReference type="InterPro" id="IPR018211">
    <property type="entry name" value="ADH_Fe_CS"/>
</dbReference>
<comment type="cofactor">
    <cofactor evidence="1">
        <name>Fe cation</name>
        <dbReference type="ChEBI" id="CHEBI:24875"/>
    </cofactor>
</comment>
<dbReference type="InterPro" id="IPR039697">
    <property type="entry name" value="Alcohol_dehydrogenase_Fe"/>
</dbReference>
<dbReference type="Pfam" id="PF00465">
    <property type="entry name" value="Fe-ADH"/>
    <property type="match status" value="1"/>
</dbReference>
<comment type="similarity">
    <text evidence="2">Belongs to the iron-containing alcohol dehydrogenase family.</text>
</comment>
<evidence type="ECO:0000259" key="5">
    <source>
        <dbReference type="Pfam" id="PF00465"/>
    </source>
</evidence>
<evidence type="ECO:0000313" key="7">
    <source>
        <dbReference type="EMBL" id="ANN72410.1"/>
    </source>
</evidence>
<dbReference type="Gene3D" id="3.40.50.1970">
    <property type="match status" value="1"/>
</dbReference>
<dbReference type="FunFam" id="1.20.1090.10:FF:000001">
    <property type="entry name" value="Aldehyde-alcohol dehydrogenase"/>
    <property type="match status" value="1"/>
</dbReference>
<accession>A0A193FXQ9</accession>
<protein>
    <submittedName>
        <fullName evidence="7">Alcohol dehydrogenase</fullName>
    </submittedName>
</protein>
<gene>
    <name evidence="7" type="ORF">BAU08_14590</name>
</gene>
<dbReference type="PANTHER" id="PTHR11496">
    <property type="entry name" value="ALCOHOL DEHYDROGENASE"/>
    <property type="match status" value="1"/>
</dbReference>
<keyword evidence="3" id="KW-0560">Oxidoreductase</keyword>
<dbReference type="FunFam" id="3.40.50.1970:FF:000003">
    <property type="entry name" value="Alcohol dehydrogenase, iron-containing"/>
    <property type="match status" value="1"/>
</dbReference>
<dbReference type="PANTHER" id="PTHR11496:SF102">
    <property type="entry name" value="ALCOHOL DEHYDROGENASE 4"/>
    <property type="match status" value="1"/>
</dbReference>
<dbReference type="EMBL" id="CP016171">
    <property type="protein sequence ID" value="ANN72410.1"/>
    <property type="molecule type" value="Genomic_DNA"/>
</dbReference>
<dbReference type="Pfam" id="PF25137">
    <property type="entry name" value="ADH_Fe_C"/>
    <property type="match status" value="1"/>
</dbReference>
<dbReference type="GO" id="GO:0004022">
    <property type="term" value="F:alcohol dehydrogenase (NAD+) activity"/>
    <property type="evidence" value="ECO:0007669"/>
    <property type="project" value="TreeGrafter"/>
</dbReference>
<dbReference type="GO" id="GO:0046872">
    <property type="term" value="F:metal ion binding"/>
    <property type="evidence" value="ECO:0007669"/>
    <property type="project" value="InterPro"/>
</dbReference>
<evidence type="ECO:0000256" key="2">
    <source>
        <dbReference type="ARBA" id="ARBA00007358"/>
    </source>
</evidence>
<proteinExistence type="inferred from homology"/>
<organism evidence="7 8">
    <name type="scientific">Bordetella bronchialis</name>
    <dbReference type="NCBI Taxonomy" id="463025"/>
    <lineage>
        <taxon>Bacteria</taxon>
        <taxon>Pseudomonadati</taxon>
        <taxon>Pseudomonadota</taxon>
        <taxon>Betaproteobacteria</taxon>
        <taxon>Burkholderiales</taxon>
        <taxon>Alcaligenaceae</taxon>
        <taxon>Bordetella</taxon>
    </lineage>
</organism>
<evidence type="ECO:0000313" key="8">
    <source>
        <dbReference type="Proteomes" id="UP000092213"/>
    </source>
</evidence>
<dbReference type="Gene3D" id="1.20.1090.10">
    <property type="entry name" value="Dehydroquinate synthase-like - alpha domain"/>
    <property type="match status" value="1"/>
</dbReference>
<feature type="domain" description="Fe-containing alcohol dehydrogenase-like C-terminal" evidence="6">
    <location>
        <begin position="187"/>
        <end position="382"/>
    </location>
</feature>
<reference evidence="7 8" key="1">
    <citation type="submission" date="2016-06" db="EMBL/GenBank/DDBJ databases">
        <title>Complete genome sequences of Bordetella bronchialis and Bordetella flabilis.</title>
        <authorList>
            <person name="LiPuma J.J."/>
            <person name="Spilker T."/>
        </authorList>
    </citation>
    <scope>NUCLEOTIDE SEQUENCE [LARGE SCALE GENOMIC DNA]</scope>
    <source>
        <strain evidence="7 8">AU17976</strain>
    </source>
</reference>
<evidence type="ECO:0000259" key="6">
    <source>
        <dbReference type="Pfam" id="PF25137"/>
    </source>
</evidence>
<dbReference type="InterPro" id="IPR056798">
    <property type="entry name" value="ADH_Fe_C"/>
</dbReference>
<dbReference type="PROSITE" id="PS00913">
    <property type="entry name" value="ADH_IRON_1"/>
    <property type="match status" value="1"/>
</dbReference>
<name>A0A193FXQ9_9BORD</name>
<evidence type="ECO:0000256" key="1">
    <source>
        <dbReference type="ARBA" id="ARBA00001962"/>
    </source>
</evidence>
<dbReference type="STRING" id="463025.BAU08_14590"/>
<evidence type="ECO:0000256" key="3">
    <source>
        <dbReference type="ARBA" id="ARBA00023002"/>
    </source>
</evidence>
<keyword evidence="4" id="KW-0520">NAD</keyword>
<dbReference type="InterPro" id="IPR001670">
    <property type="entry name" value="ADH_Fe/GldA"/>
</dbReference>
<dbReference type="CDD" id="cd08193">
    <property type="entry name" value="HVD"/>
    <property type="match status" value="1"/>
</dbReference>
<feature type="domain" description="Alcohol dehydrogenase iron-type/glycerol dehydrogenase GldA" evidence="5">
    <location>
        <begin position="11"/>
        <end position="175"/>
    </location>
</feature>
<evidence type="ECO:0000256" key="4">
    <source>
        <dbReference type="ARBA" id="ARBA00023027"/>
    </source>
</evidence>
<dbReference type="RefSeq" id="WP_066670060.1">
    <property type="nucleotide sequence ID" value="NZ_CP016171.1"/>
</dbReference>
<dbReference type="Proteomes" id="UP000092213">
    <property type="component" value="Chromosome"/>
</dbReference>
<dbReference type="SUPFAM" id="SSF56796">
    <property type="entry name" value="Dehydroquinate synthase-like"/>
    <property type="match status" value="1"/>
</dbReference>